<evidence type="ECO:0000256" key="1">
    <source>
        <dbReference type="ARBA" id="ARBA00001971"/>
    </source>
</evidence>
<keyword evidence="9" id="KW-0472">Membrane</keyword>
<evidence type="ECO:0000313" key="10">
    <source>
        <dbReference type="EMBL" id="KAK4074684.1"/>
    </source>
</evidence>
<evidence type="ECO:0000256" key="6">
    <source>
        <dbReference type="ARBA" id="ARBA00023004"/>
    </source>
</evidence>
<evidence type="ECO:0000256" key="2">
    <source>
        <dbReference type="ARBA" id="ARBA00010617"/>
    </source>
</evidence>
<gene>
    <name evidence="10" type="ORF">Purlil1_12878</name>
</gene>
<keyword evidence="11" id="KW-1185">Reference proteome</keyword>
<keyword evidence="5 8" id="KW-0560">Oxidoreductase</keyword>
<evidence type="ECO:0000256" key="9">
    <source>
        <dbReference type="SAM" id="Phobius"/>
    </source>
</evidence>
<keyword evidence="6 8" id="KW-0408">Iron</keyword>
<reference evidence="10 11" key="1">
    <citation type="journal article" date="2024" name="Microbiol. Resour. Announc.">
        <title>Genome annotations for the ascomycete fungi Trichoderma harzianum, Trichoderma aggressivum, and Purpureocillium lilacinum.</title>
        <authorList>
            <person name="Beijen E.P.W."/>
            <person name="Ohm R.A."/>
        </authorList>
    </citation>
    <scope>NUCLEOTIDE SEQUENCE [LARGE SCALE GENOMIC DNA]</scope>
    <source>
        <strain evidence="10 11">CBS 150709</strain>
    </source>
</reference>
<dbReference type="PANTHER" id="PTHR46206">
    <property type="entry name" value="CYTOCHROME P450"/>
    <property type="match status" value="1"/>
</dbReference>
<name>A0ABR0BFP6_PURLI</name>
<comment type="caution">
    <text evidence="10">The sequence shown here is derived from an EMBL/GenBank/DDBJ whole genome shotgun (WGS) entry which is preliminary data.</text>
</comment>
<dbReference type="InterPro" id="IPR036396">
    <property type="entry name" value="Cyt_P450_sf"/>
</dbReference>
<dbReference type="InterPro" id="IPR001128">
    <property type="entry name" value="Cyt_P450"/>
</dbReference>
<proteinExistence type="inferred from homology"/>
<feature type="transmembrane region" description="Helical" evidence="9">
    <location>
        <begin position="20"/>
        <end position="38"/>
    </location>
</feature>
<accession>A0ABR0BFP6</accession>
<evidence type="ECO:0000256" key="5">
    <source>
        <dbReference type="ARBA" id="ARBA00023002"/>
    </source>
</evidence>
<keyword evidence="4 8" id="KW-0479">Metal-binding</keyword>
<comment type="similarity">
    <text evidence="2 8">Belongs to the cytochrome P450 family.</text>
</comment>
<dbReference type="CDD" id="cd11041">
    <property type="entry name" value="CYP503A1-like"/>
    <property type="match status" value="1"/>
</dbReference>
<dbReference type="InterPro" id="IPR017972">
    <property type="entry name" value="Cyt_P450_CS"/>
</dbReference>
<sequence length="510" mass="57340">MSATNSNSKYGGTQLQAILVPWLVVVAVLIGLVTTFFLHKSFQTNSSAGLPDFWRGRRAKYTYNIGAIDAVGATQRGYQKFKLSLFQITGSTSILSLLNTFTAPKSITIDPQFIDELKALPDDVLGFTQAVEETYLHMYLQQVSSMALTSWHPSDRLNPVIAGEVIESMHLELPQSSEWTEVNITSKLLRVITKASGRVFVGPELCRDESYINAAINYTIDLMIAVHTLTLLPSWLRAFMSPWLPSVRKLQRRIYEADAFLRPIVTARKQAAADSNYQSPDDLLQWLIDGQNKYGVKDDEKLAQYQLSISFTAIQTTTSATVNVQVPSTQLIPTLREDVRQALEDSGGKFTTIAMQSMRKLDSFLMETMRHYPLLTVAFRRKVLKPFTLSSGQRIPSGVIIELPVLLLYRNEELFPNAQRFDPLRFYKICESREKDAPNGKATEIVTRSHFASVGKTNFTFGQGRHACPGRAFAVNEMKMIIGTMLMNYDIKMVDGAVKRYTNLKFGVQV</sequence>
<dbReference type="Pfam" id="PF00067">
    <property type="entry name" value="p450"/>
    <property type="match status" value="1"/>
</dbReference>
<evidence type="ECO:0008006" key="12">
    <source>
        <dbReference type="Google" id="ProtNLM"/>
    </source>
</evidence>
<dbReference type="PANTHER" id="PTHR46206:SF7">
    <property type="entry name" value="P450, PUTATIVE (EUROFUNG)-RELATED"/>
    <property type="match status" value="1"/>
</dbReference>
<evidence type="ECO:0000256" key="4">
    <source>
        <dbReference type="ARBA" id="ARBA00022723"/>
    </source>
</evidence>
<comment type="cofactor">
    <cofactor evidence="1">
        <name>heme</name>
        <dbReference type="ChEBI" id="CHEBI:30413"/>
    </cofactor>
</comment>
<evidence type="ECO:0000256" key="7">
    <source>
        <dbReference type="ARBA" id="ARBA00023033"/>
    </source>
</evidence>
<dbReference type="EMBL" id="JAWRVI010000142">
    <property type="protein sequence ID" value="KAK4074684.1"/>
    <property type="molecule type" value="Genomic_DNA"/>
</dbReference>
<dbReference type="Gene3D" id="1.10.630.10">
    <property type="entry name" value="Cytochrome P450"/>
    <property type="match status" value="1"/>
</dbReference>
<evidence type="ECO:0000313" key="11">
    <source>
        <dbReference type="Proteomes" id="UP001287286"/>
    </source>
</evidence>
<organism evidence="10 11">
    <name type="scientific">Purpureocillium lilacinum</name>
    <name type="common">Paecilomyces lilacinus</name>
    <dbReference type="NCBI Taxonomy" id="33203"/>
    <lineage>
        <taxon>Eukaryota</taxon>
        <taxon>Fungi</taxon>
        <taxon>Dikarya</taxon>
        <taxon>Ascomycota</taxon>
        <taxon>Pezizomycotina</taxon>
        <taxon>Sordariomycetes</taxon>
        <taxon>Hypocreomycetidae</taxon>
        <taxon>Hypocreales</taxon>
        <taxon>Ophiocordycipitaceae</taxon>
        <taxon>Purpureocillium</taxon>
    </lineage>
</organism>
<keyword evidence="3 8" id="KW-0349">Heme</keyword>
<evidence type="ECO:0000256" key="3">
    <source>
        <dbReference type="ARBA" id="ARBA00022617"/>
    </source>
</evidence>
<dbReference type="SUPFAM" id="SSF48264">
    <property type="entry name" value="Cytochrome P450"/>
    <property type="match status" value="1"/>
</dbReference>
<dbReference type="InterPro" id="IPR002403">
    <property type="entry name" value="Cyt_P450_E_grp-IV"/>
</dbReference>
<protein>
    <recommendedName>
        <fullName evidence="12">Cytochrome P450</fullName>
    </recommendedName>
</protein>
<dbReference type="Proteomes" id="UP001287286">
    <property type="component" value="Unassembled WGS sequence"/>
</dbReference>
<dbReference type="PRINTS" id="PR00465">
    <property type="entry name" value="EP450IV"/>
</dbReference>
<keyword evidence="9" id="KW-0812">Transmembrane</keyword>
<keyword evidence="7 8" id="KW-0503">Monooxygenase</keyword>
<dbReference type="PROSITE" id="PS00086">
    <property type="entry name" value="CYTOCHROME_P450"/>
    <property type="match status" value="1"/>
</dbReference>
<keyword evidence="9" id="KW-1133">Transmembrane helix</keyword>
<evidence type="ECO:0000256" key="8">
    <source>
        <dbReference type="RuleBase" id="RU000461"/>
    </source>
</evidence>